<keyword evidence="3" id="KW-0479">Metal-binding</keyword>
<dbReference type="GO" id="GO:0046872">
    <property type="term" value="F:metal ion binding"/>
    <property type="evidence" value="ECO:0007669"/>
    <property type="project" value="UniProtKB-KW"/>
</dbReference>
<name>A0A5C6RSD6_9FLAO</name>
<evidence type="ECO:0000256" key="6">
    <source>
        <dbReference type="ARBA" id="ARBA00022833"/>
    </source>
</evidence>
<evidence type="ECO:0000256" key="1">
    <source>
        <dbReference type="ARBA" id="ARBA00008721"/>
    </source>
</evidence>
<dbReference type="NCBIfam" id="TIGR04183">
    <property type="entry name" value="Por_Secre_tail"/>
    <property type="match status" value="1"/>
</dbReference>
<dbReference type="PANTHER" id="PTHR47466:SF1">
    <property type="entry name" value="METALLOPROTEASE MEP1 (AFU_ORTHOLOGUE AFUA_1G07730)-RELATED"/>
    <property type="match status" value="1"/>
</dbReference>
<dbReference type="InterPro" id="IPR035986">
    <property type="entry name" value="PKD_dom_sf"/>
</dbReference>
<evidence type="ECO:0000256" key="2">
    <source>
        <dbReference type="ARBA" id="ARBA00022670"/>
    </source>
</evidence>
<dbReference type="SUPFAM" id="SSF55486">
    <property type="entry name" value="Metalloproteases ('zincins'), catalytic domain"/>
    <property type="match status" value="1"/>
</dbReference>
<dbReference type="PROSITE" id="PS50093">
    <property type="entry name" value="PKD"/>
    <property type="match status" value="1"/>
</dbReference>
<keyword evidence="2" id="KW-0645">Protease</keyword>
<dbReference type="Pfam" id="PF05572">
    <property type="entry name" value="Peptidase_M43"/>
    <property type="match status" value="1"/>
</dbReference>
<reference evidence="11 12" key="1">
    <citation type="submission" date="2019-08" db="EMBL/GenBank/DDBJ databases">
        <title>Genome of Vicingus serpentipes NCIMB 15042.</title>
        <authorList>
            <person name="Bowman J.P."/>
        </authorList>
    </citation>
    <scope>NUCLEOTIDE SEQUENCE [LARGE SCALE GENOMIC DNA]</scope>
    <source>
        <strain evidence="11 12">NCIMB 15042</strain>
    </source>
</reference>
<dbReference type="OrthoDB" id="622252at2"/>
<dbReference type="Gene3D" id="3.40.390.10">
    <property type="entry name" value="Collagenase (Catalytic Domain)"/>
    <property type="match status" value="1"/>
</dbReference>
<feature type="chain" id="PRO_5022683171" evidence="9">
    <location>
        <begin position="21"/>
        <end position="701"/>
    </location>
</feature>
<gene>
    <name evidence="11" type="ORF">FRY74_10410</name>
</gene>
<dbReference type="Proteomes" id="UP000321721">
    <property type="component" value="Unassembled WGS sequence"/>
</dbReference>
<keyword evidence="5" id="KW-0378">Hydrolase</keyword>
<keyword evidence="6" id="KW-0862">Zinc</keyword>
<protein>
    <submittedName>
        <fullName evidence="11">T9SS type A sorting domain-containing protein</fullName>
    </submittedName>
</protein>
<evidence type="ECO:0000256" key="5">
    <source>
        <dbReference type="ARBA" id="ARBA00022801"/>
    </source>
</evidence>
<dbReference type="Gene3D" id="2.60.120.260">
    <property type="entry name" value="Galactose-binding domain-like"/>
    <property type="match status" value="1"/>
</dbReference>
<organism evidence="11 12">
    <name type="scientific">Vicingus serpentipes</name>
    <dbReference type="NCBI Taxonomy" id="1926625"/>
    <lineage>
        <taxon>Bacteria</taxon>
        <taxon>Pseudomonadati</taxon>
        <taxon>Bacteroidota</taxon>
        <taxon>Flavobacteriia</taxon>
        <taxon>Flavobacteriales</taxon>
        <taxon>Vicingaceae</taxon>
        <taxon>Vicingus</taxon>
    </lineage>
</organism>
<dbReference type="InterPro" id="IPR000601">
    <property type="entry name" value="PKD_dom"/>
</dbReference>
<feature type="signal peptide" evidence="9">
    <location>
        <begin position="1"/>
        <end position="20"/>
    </location>
</feature>
<dbReference type="InterPro" id="IPR024079">
    <property type="entry name" value="MetalloPept_cat_dom_sf"/>
</dbReference>
<dbReference type="GO" id="GO:0008237">
    <property type="term" value="F:metallopeptidase activity"/>
    <property type="evidence" value="ECO:0007669"/>
    <property type="project" value="UniProtKB-KW"/>
</dbReference>
<comment type="caution">
    <text evidence="11">The sequence shown here is derived from an EMBL/GenBank/DDBJ whole genome shotgun (WGS) entry which is preliminary data.</text>
</comment>
<dbReference type="InterPro" id="IPR013783">
    <property type="entry name" value="Ig-like_fold"/>
</dbReference>
<comment type="similarity">
    <text evidence="1">Belongs to the peptidase M43B family.</text>
</comment>
<evidence type="ECO:0000256" key="3">
    <source>
        <dbReference type="ARBA" id="ARBA00022723"/>
    </source>
</evidence>
<dbReference type="InterPro" id="IPR008754">
    <property type="entry name" value="Peptidase_M43"/>
</dbReference>
<dbReference type="AlphaFoldDB" id="A0A5C6RSD6"/>
<evidence type="ECO:0000256" key="9">
    <source>
        <dbReference type="SAM" id="SignalP"/>
    </source>
</evidence>
<sequence length="701" mass="76871">MKKTNLLLLGGILISSFLFAQNRSEKWCFTDQQTEILQQQNPALIQQQQELEEYISQFKKTSGHTAKKATIIIPVVIHNITHDGGKGYVSKATIDAQIERLNKDFNRLNEDTAQTRPLFKPYATSIDIEFRLAHLDPNGECTEGIVRKESPLSFNGGDAVKSVSYWDSKKYFNIWVVDEIQDNGDGSYVAGYAQFPSSGINSTYGVVNVEQNFGGNDRTLTHELGHCFNLYHTFQSGCGSNCGSTGDRCCDTPPASEDSFGCPVLNTCTNDNTGGSPYGGDVVDQYENYMSYNSCQNMFSLDQKDRMLAVLNSTSTNTGLAQLWAPSNLAFTGTADPYTDAICIPLDADFTYSKQYICEGDDVSFADLGTYNATPTLWDWTFTGGSPSVSNLETPSITYNTEGVYGVTYSPGTTAGFATPITKSSIITVSSIIANYTLPFSEGFENNTTLNNEWRIETKSGNGWQQSAAAAYTDNNSFRVQNISNSPGDITEAISPSYDLSSVSSPKLTYKWAFARKLSGGNDQFIIYYSTDCGETWTIKAVKAGASMATASATNSSFTPSGLGDWGNAEVDLSSLANESNVRFKLYFKNNGGNNFYIDDLNLDMGVGISEKVDFNTLKVFPNPMDKNATLSYTLNANVNSLNIVIRDVLGKEVTKVVSSTSFKAGKYTMNIDKDRKLSSGLYFIEFNADDNVKIEKLIVK</sequence>
<dbReference type="EMBL" id="VOOS01000004">
    <property type="protein sequence ID" value="TXB64854.1"/>
    <property type="molecule type" value="Genomic_DNA"/>
</dbReference>
<accession>A0A5C6RSD6</accession>
<dbReference type="Pfam" id="PF18962">
    <property type="entry name" value="Por_Secre_tail"/>
    <property type="match status" value="1"/>
</dbReference>
<dbReference type="NCBIfam" id="NF038128">
    <property type="entry name" value="choice_anch_J"/>
    <property type="match status" value="1"/>
</dbReference>
<dbReference type="RefSeq" id="WP_147101214.1">
    <property type="nucleotide sequence ID" value="NZ_VOOS01000004.1"/>
</dbReference>
<dbReference type="PANTHER" id="PTHR47466">
    <property type="match status" value="1"/>
</dbReference>
<keyword evidence="4 9" id="KW-0732">Signal</keyword>
<keyword evidence="8" id="KW-1015">Disulfide bond</keyword>
<keyword evidence="7" id="KW-0482">Metalloprotease</keyword>
<evidence type="ECO:0000313" key="12">
    <source>
        <dbReference type="Proteomes" id="UP000321721"/>
    </source>
</evidence>
<keyword evidence="12" id="KW-1185">Reference proteome</keyword>
<evidence type="ECO:0000259" key="10">
    <source>
        <dbReference type="PROSITE" id="PS50093"/>
    </source>
</evidence>
<dbReference type="SUPFAM" id="SSF49299">
    <property type="entry name" value="PKD domain"/>
    <property type="match status" value="1"/>
</dbReference>
<evidence type="ECO:0000313" key="11">
    <source>
        <dbReference type="EMBL" id="TXB64854.1"/>
    </source>
</evidence>
<feature type="domain" description="PKD" evidence="10">
    <location>
        <begin position="374"/>
        <end position="429"/>
    </location>
</feature>
<dbReference type="Gene3D" id="2.60.40.10">
    <property type="entry name" value="Immunoglobulins"/>
    <property type="match status" value="1"/>
</dbReference>
<evidence type="ECO:0000256" key="4">
    <source>
        <dbReference type="ARBA" id="ARBA00022729"/>
    </source>
</evidence>
<dbReference type="GO" id="GO:0006508">
    <property type="term" value="P:proteolysis"/>
    <property type="evidence" value="ECO:0007669"/>
    <property type="project" value="UniProtKB-KW"/>
</dbReference>
<dbReference type="CDD" id="cd00146">
    <property type="entry name" value="PKD"/>
    <property type="match status" value="1"/>
</dbReference>
<evidence type="ECO:0000256" key="8">
    <source>
        <dbReference type="ARBA" id="ARBA00023157"/>
    </source>
</evidence>
<dbReference type="InterPro" id="IPR026444">
    <property type="entry name" value="Secre_tail"/>
</dbReference>
<evidence type="ECO:0000256" key="7">
    <source>
        <dbReference type="ARBA" id="ARBA00023049"/>
    </source>
</evidence>
<proteinExistence type="inferred from homology"/>